<gene>
    <name evidence="5" type="ORF">M569_06631</name>
</gene>
<sequence length="572" mass="63440">MVAKDYNKIRGGSGSKAEVGEIDTSAPFRSVKHAVSLFGESAFSGEKPAVRKSKSPSAERLLGKEIRLHLTAKELNKLKDQLRDAEATKAQALSELERAKNTVELLNEKLRVTNEAKDSAIQATESAREKVKEFASEIGIDGSMEEAAFPSPSSGKDRGNRYVGAMAELHLAKHQLRRHRLEHDASVGSKLAAERRAAECEASTRENAVRAGEISREIGDVKDSIQRMKLAAVGSKEREASAVAEREARKKLQRVRIRESEAKLVGLKAARSSSSDHGIVEAQLEETSSEIEATLNQLKNVELSDAKRSLSEAVEEERLLRNLVDALDSELEEIRREHSKSKEKESEIGERIGNLQLKLLKANSELEMLLAEESEIAESSDEMRASLQQLASETEESKRCAAEMQRKAEETKLKAEAMKAELEELETELKIAALEAEEAKTAEAAAVEQIEKLSRKTRSDSHLSISRDGYETLIRRVDETERATTESKVAAAAARKASFALGESEALKQLESIRREVEDIKAETEKALKRAEMAESARRAVERELKRWREQEKKKAAELAARILSETEKNPA</sequence>
<dbReference type="GO" id="GO:0009904">
    <property type="term" value="P:chloroplast accumulation movement"/>
    <property type="evidence" value="ECO:0007669"/>
    <property type="project" value="TreeGrafter"/>
</dbReference>
<feature type="non-terminal residue" evidence="5">
    <location>
        <position position="572"/>
    </location>
</feature>
<feature type="coiled-coil region" evidence="3">
    <location>
        <begin position="503"/>
        <end position="558"/>
    </location>
</feature>
<feature type="coiled-coil region" evidence="3">
    <location>
        <begin position="281"/>
        <end position="372"/>
    </location>
</feature>
<protein>
    <recommendedName>
        <fullName evidence="7">WEB family protein</fullName>
    </recommendedName>
</protein>
<dbReference type="Proteomes" id="UP000015453">
    <property type="component" value="Unassembled WGS sequence"/>
</dbReference>
<dbReference type="PANTHER" id="PTHR32054:SF93">
    <property type="entry name" value="WEB FAMILY"/>
    <property type="match status" value="1"/>
</dbReference>
<evidence type="ECO:0000313" key="5">
    <source>
        <dbReference type="EMBL" id="EPS68141.1"/>
    </source>
</evidence>
<feature type="coiled-coil region" evidence="3">
    <location>
        <begin position="68"/>
        <end position="116"/>
    </location>
</feature>
<evidence type="ECO:0000256" key="2">
    <source>
        <dbReference type="ARBA" id="ARBA00023054"/>
    </source>
</evidence>
<dbReference type="Pfam" id="PF05701">
    <property type="entry name" value="WEMBL"/>
    <property type="match status" value="1"/>
</dbReference>
<dbReference type="GO" id="GO:0009903">
    <property type="term" value="P:chloroplast avoidance movement"/>
    <property type="evidence" value="ECO:0007669"/>
    <property type="project" value="TreeGrafter"/>
</dbReference>
<dbReference type="EMBL" id="AUSU01002765">
    <property type="protein sequence ID" value="EPS68141.1"/>
    <property type="molecule type" value="Genomic_DNA"/>
</dbReference>
<evidence type="ECO:0008006" key="7">
    <source>
        <dbReference type="Google" id="ProtNLM"/>
    </source>
</evidence>
<dbReference type="OrthoDB" id="1933125at2759"/>
<accession>S8CTD1</accession>
<proteinExistence type="inferred from homology"/>
<keyword evidence="2 3" id="KW-0175">Coiled coil</keyword>
<reference evidence="5 6" key="1">
    <citation type="journal article" date="2013" name="BMC Genomics">
        <title>The miniature genome of a carnivorous plant Genlisea aurea contains a low number of genes and short non-coding sequences.</title>
        <authorList>
            <person name="Leushkin E.V."/>
            <person name="Sutormin R.A."/>
            <person name="Nabieva E.R."/>
            <person name="Penin A.A."/>
            <person name="Kondrashov A.S."/>
            <person name="Logacheva M.D."/>
        </authorList>
    </citation>
    <scope>NUCLEOTIDE SEQUENCE [LARGE SCALE GENOMIC DNA]</scope>
</reference>
<name>S8CTD1_9LAMI</name>
<evidence type="ECO:0000256" key="1">
    <source>
        <dbReference type="ARBA" id="ARBA00005485"/>
    </source>
</evidence>
<comment type="similarity">
    <text evidence="1">Belongs to the WEB family.</text>
</comment>
<evidence type="ECO:0000313" key="6">
    <source>
        <dbReference type="Proteomes" id="UP000015453"/>
    </source>
</evidence>
<evidence type="ECO:0000256" key="4">
    <source>
        <dbReference type="SAM" id="MobiDB-lite"/>
    </source>
</evidence>
<dbReference type="InterPro" id="IPR008545">
    <property type="entry name" value="Web"/>
</dbReference>
<evidence type="ECO:0000256" key="3">
    <source>
        <dbReference type="SAM" id="Coils"/>
    </source>
</evidence>
<dbReference type="AlphaFoldDB" id="S8CTD1"/>
<dbReference type="PANTHER" id="PTHR32054">
    <property type="entry name" value="HEAVY CHAIN, PUTATIVE, EXPRESSED-RELATED-RELATED"/>
    <property type="match status" value="1"/>
</dbReference>
<feature type="region of interest" description="Disordered" evidence="4">
    <location>
        <begin position="1"/>
        <end position="21"/>
    </location>
</feature>
<comment type="caution">
    <text evidence="5">The sequence shown here is derived from an EMBL/GenBank/DDBJ whole genome shotgun (WGS) entry which is preliminary data.</text>
</comment>
<feature type="coiled-coil region" evidence="3">
    <location>
        <begin position="401"/>
        <end position="456"/>
    </location>
</feature>
<dbReference type="GO" id="GO:0005829">
    <property type="term" value="C:cytosol"/>
    <property type="evidence" value="ECO:0007669"/>
    <property type="project" value="TreeGrafter"/>
</dbReference>
<organism evidence="5 6">
    <name type="scientific">Genlisea aurea</name>
    <dbReference type="NCBI Taxonomy" id="192259"/>
    <lineage>
        <taxon>Eukaryota</taxon>
        <taxon>Viridiplantae</taxon>
        <taxon>Streptophyta</taxon>
        <taxon>Embryophyta</taxon>
        <taxon>Tracheophyta</taxon>
        <taxon>Spermatophyta</taxon>
        <taxon>Magnoliopsida</taxon>
        <taxon>eudicotyledons</taxon>
        <taxon>Gunneridae</taxon>
        <taxon>Pentapetalae</taxon>
        <taxon>asterids</taxon>
        <taxon>lamiids</taxon>
        <taxon>Lamiales</taxon>
        <taxon>Lentibulariaceae</taxon>
        <taxon>Genlisea</taxon>
    </lineage>
</organism>
<keyword evidence="6" id="KW-1185">Reference proteome</keyword>